<evidence type="ECO:0000313" key="10">
    <source>
        <dbReference type="Proteomes" id="UP000236173"/>
    </source>
</evidence>
<gene>
    <name evidence="9" type="primary">fliN</name>
    <name evidence="9" type="ORF">HRbin17_01525</name>
</gene>
<evidence type="ECO:0000259" key="8">
    <source>
        <dbReference type="Pfam" id="PF01052"/>
    </source>
</evidence>
<evidence type="ECO:0000256" key="4">
    <source>
        <dbReference type="ARBA" id="ARBA00022500"/>
    </source>
</evidence>
<dbReference type="AlphaFoldDB" id="A0A2H5XCV8"/>
<comment type="subcellular location">
    <subcellularLocation>
        <location evidence="1">Cell membrane</location>
        <topology evidence="1">Peripheral membrane protein</topology>
        <orientation evidence="1">Cytoplasmic side</orientation>
    </subcellularLocation>
</comment>
<keyword evidence="9" id="KW-0969">Cilium</keyword>
<keyword evidence="9" id="KW-0966">Cell projection</keyword>
<dbReference type="InterPro" id="IPR051469">
    <property type="entry name" value="FliN/MopA/SpaO"/>
</dbReference>
<dbReference type="GO" id="GO:0005886">
    <property type="term" value="C:plasma membrane"/>
    <property type="evidence" value="ECO:0007669"/>
    <property type="project" value="UniProtKB-SubCell"/>
</dbReference>
<proteinExistence type="inferred from homology"/>
<evidence type="ECO:0000256" key="6">
    <source>
        <dbReference type="ARBA" id="ARBA00023136"/>
    </source>
</evidence>
<dbReference type="InterPro" id="IPR001172">
    <property type="entry name" value="FliN_T3SS_HrcQb"/>
</dbReference>
<comment type="similarity">
    <text evidence="2">Belongs to the FliN/MopA/SpaO family.</text>
</comment>
<dbReference type="GO" id="GO:0006935">
    <property type="term" value="P:chemotaxis"/>
    <property type="evidence" value="ECO:0007669"/>
    <property type="project" value="UniProtKB-KW"/>
</dbReference>
<reference evidence="10" key="1">
    <citation type="submission" date="2017-09" db="EMBL/GenBank/DDBJ databases">
        <title>Metaegenomics of thermophilic ammonia-oxidizing enrichment culture.</title>
        <authorList>
            <person name="Kato S."/>
            <person name="Suzuki K."/>
        </authorList>
    </citation>
    <scope>NUCLEOTIDE SEQUENCE [LARGE SCALE GENOMIC DNA]</scope>
</reference>
<dbReference type="Gene3D" id="2.30.330.10">
    <property type="entry name" value="SpoA-like"/>
    <property type="match status" value="1"/>
</dbReference>
<evidence type="ECO:0000313" key="9">
    <source>
        <dbReference type="EMBL" id="GBC99004.1"/>
    </source>
</evidence>
<keyword evidence="6" id="KW-0472">Membrane</keyword>
<dbReference type="GO" id="GO:0003774">
    <property type="term" value="F:cytoskeletal motor activity"/>
    <property type="evidence" value="ECO:0007669"/>
    <property type="project" value="InterPro"/>
</dbReference>
<name>A0A2H5XCV8_9BACT</name>
<sequence>MSEQRPEAQPVSFPPLTDEERIGQESAVPWELLATLELPVQVELGRVEVRVQELLELTPGSILELDKAVGEPVEVYVAGRLIARGEVVVVLGERLGVRITELIRPT</sequence>
<evidence type="ECO:0000256" key="2">
    <source>
        <dbReference type="ARBA" id="ARBA00009226"/>
    </source>
</evidence>
<accession>A0A2H5XCV8</accession>
<keyword evidence="9" id="KW-0282">Flagellum</keyword>
<dbReference type="PRINTS" id="PR00956">
    <property type="entry name" value="FLGMOTORFLIN"/>
</dbReference>
<dbReference type="GO" id="GO:0071973">
    <property type="term" value="P:bacterial-type flagellum-dependent cell motility"/>
    <property type="evidence" value="ECO:0007669"/>
    <property type="project" value="InterPro"/>
</dbReference>
<dbReference type="SUPFAM" id="SSF101801">
    <property type="entry name" value="Surface presentation of antigens (SPOA)"/>
    <property type="match status" value="1"/>
</dbReference>
<evidence type="ECO:0000256" key="3">
    <source>
        <dbReference type="ARBA" id="ARBA00022475"/>
    </source>
</evidence>
<dbReference type="Proteomes" id="UP000236173">
    <property type="component" value="Unassembled WGS sequence"/>
</dbReference>
<dbReference type="InterPro" id="IPR001543">
    <property type="entry name" value="FliN-like_C"/>
</dbReference>
<dbReference type="PANTHER" id="PTHR43484">
    <property type="match status" value="1"/>
</dbReference>
<dbReference type="Pfam" id="PF01052">
    <property type="entry name" value="FliMN_C"/>
    <property type="match status" value="1"/>
</dbReference>
<dbReference type="NCBIfam" id="TIGR02480">
    <property type="entry name" value="fliN"/>
    <property type="match status" value="1"/>
</dbReference>
<evidence type="ECO:0000256" key="1">
    <source>
        <dbReference type="ARBA" id="ARBA00004413"/>
    </source>
</evidence>
<keyword evidence="5" id="KW-0283">Flagellar rotation</keyword>
<dbReference type="EMBL" id="BEHT01000019">
    <property type="protein sequence ID" value="GBC99004.1"/>
    <property type="molecule type" value="Genomic_DNA"/>
</dbReference>
<evidence type="ECO:0000256" key="5">
    <source>
        <dbReference type="ARBA" id="ARBA00022779"/>
    </source>
</evidence>
<keyword evidence="3" id="KW-1003">Cell membrane</keyword>
<dbReference type="PANTHER" id="PTHR43484:SF1">
    <property type="entry name" value="FLAGELLAR MOTOR SWITCH PROTEIN FLIN"/>
    <property type="match status" value="1"/>
</dbReference>
<feature type="region of interest" description="Disordered" evidence="7">
    <location>
        <begin position="1"/>
        <end position="20"/>
    </location>
</feature>
<dbReference type="InterPro" id="IPR036429">
    <property type="entry name" value="SpoA-like_sf"/>
</dbReference>
<evidence type="ECO:0000256" key="7">
    <source>
        <dbReference type="SAM" id="MobiDB-lite"/>
    </source>
</evidence>
<keyword evidence="4" id="KW-0145">Chemotaxis</keyword>
<dbReference type="GO" id="GO:0009425">
    <property type="term" value="C:bacterial-type flagellum basal body"/>
    <property type="evidence" value="ECO:0007669"/>
    <property type="project" value="InterPro"/>
</dbReference>
<organism evidence="9 10">
    <name type="scientific">Candidatus Fervidibacter japonicus</name>
    <dbReference type="NCBI Taxonomy" id="2035412"/>
    <lineage>
        <taxon>Bacteria</taxon>
        <taxon>Candidatus Fervidibacterota</taxon>
        <taxon>Candidatus Fervidibacter</taxon>
    </lineage>
</organism>
<protein>
    <submittedName>
        <fullName evidence="9">Flagellar motor switch protein FliN</fullName>
    </submittedName>
</protein>
<comment type="caution">
    <text evidence="9">The sequence shown here is derived from an EMBL/GenBank/DDBJ whole genome shotgun (WGS) entry which is preliminary data.</text>
</comment>
<feature type="domain" description="Flagellar motor switch protein FliN-like C-terminal" evidence="8">
    <location>
        <begin position="32"/>
        <end position="103"/>
    </location>
</feature>
<dbReference type="InterPro" id="IPR012826">
    <property type="entry name" value="FliN"/>
</dbReference>